<dbReference type="EMBL" id="CAEZXR010000119">
    <property type="protein sequence ID" value="CAB4705150.1"/>
    <property type="molecule type" value="Genomic_DNA"/>
</dbReference>
<dbReference type="InterPro" id="IPR036689">
    <property type="entry name" value="ESAT-6-like_sf"/>
</dbReference>
<organism evidence="1">
    <name type="scientific">freshwater metagenome</name>
    <dbReference type="NCBI Taxonomy" id="449393"/>
    <lineage>
        <taxon>unclassified sequences</taxon>
        <taxon>metagenomes</taxon>
        <taxon>ecological metagenomes</taxon>
    </lineage>
</organism>
<dbReference type="Gene3D" id="1.10.287.1060">
    <property type="entry name" value="ESAT-6-like"/>
    <property type="match status" value="1"/>
</dbReference>
<protein>
    <submittedName>
        <fullName evidence="1">Unannotated protein</fullName>
    </submittedName>
</protein>
<sequence>MSNEYGQGDKTLTRAAGMVAEAKGEFDGISKTLMNNVESLKAQWGGQGSTAFQALAMAWNEKQQKIVNALNEFEANLTTTEKDNLATDDQQSASLVGLQNSLGALPNA</sequence>
<dbReference type="SUPFAM" id="SSF140453">
    <property type="entry name" value="EsxAB dimer-like"/>
    <property type="match status" value="1"/>
</dbReference>
<dbReference type="Pfam" id="PF06013">
    <property type="entry name" value="WXG100"/>
    <property type="match status" value="1"/>
</dbReference>
<evidence type="ECO:0000313" key="1">
    <source>
        <dbReference type="EMBL" id="CAB4705150.1"/>
    </source>
</evidence>
<dbReference type="InterPro" id="IPR010310">
    <property type="entry name" value="T7SS_ESAT-6-like"/>
</dbReference>
<dbReference type="AlphaFoldDB" id="A0A6J6Q049"/>
<gene>
    <name evidence="1" type="ORF">UFOPK2579_01144</name>
</gene>
<reference evidence="1" key="1">
    <citation type="submission" date="2020-05" db="EMBL/GenBank/DDBJ databases">
        <authorList>
            <person name="Chiriac C."/>
            <person name="Salcher M."/>
            <person name="Ghai R."/>
            <person name="Kavagutti S V."/>
        </authorList>
    </citation>
    <scope>NUCLEOTIDE SEQUENCE</scope>
</reference>
<name>A0A6J6Q049_9ZZZZ</name>
<proteinExistence type="predicted"/>
<accession>A0A6J6Q049</accession>
<dbReference type="NCBIfam" id="TIGR03930">
    <property type="entry name" value="WXG100_ESAT6"/>
    <property type="match status" value="1"/>
</dbReference>